<evidence type="ECO:0000313" key="1">
    <source>
        <dbReference type="EMBL" id="JAC71801.1"/>
    </source>
</evidence>
<gene>
    <name evidence="1" type="ORF">TSPGSL018_1119</name>
</gene>
<protein>
    <submittedName>
        <fullName evidence="1">Uncharacterized protein</fullName>
    </submittedName>
</protein>
<reference evidence="1" key="1">
    <citation type="submission" date="2014-05" db="EMBL/GenBank/DDBJ databases">
        <title>The transcriptome of the halophilic microalga Tetraselmis sp. GSL018 isolated from the Great Salt Lake, Utah.</title>
        <authorList>
            <person name="Jinkerson R.E."/>
            <person name="D'Adamo S."/>
            <person name="Posewitz M.C."/>
        </authorList>
    </citation>
    <scope>NUCLEOTIDE SEQUENCE</scope>
    <source>
        <strain evidence="1">GSL018</strain>
    </source>
</reference>
<dbReference type="AlphaFoldDB" id="A0A061RMM6"/>
<sequence length="313" mass="35761">MHIEGKISKGKLQLTKPPTLVPDEHARHREIFFKTGALLFQRALDPQGIDVGTAKLALIMHNNSPSFLQFKFKLFFLLEISPEDPKYVEELAKLLAWLAEVIPERQEICSWRTHELDTLQSLTEEVPKLQPAFFRNEISLHKLRSHSELCRKLASMAQEEAARRARTTEGGHGEVRLSLKWDVPKGFRYLQRAQQSAKEQVRREMGISVSGPPFHEVTLSAPAVAHNYVLSTKLFCWAIHSPWPKPPIRAEYSSREGHQGDSKWCNLAEVIEDLESDLPTYWAIPAALQVSCKDMAQQLRKEMPTILERLGNQ</sequence>
<accession>A0A061RMM6</accession>
<proteinExistence type="predicted"/>
<name>A0A061RMM6_9CHLO</name>
<organism evidence="1">
    <name type="scientific">Tetraselmis sp. GSL018</name>
    <dbReference type="NCBI Taxonomy" id="582737"/>
    <lineage>
        <taxon>Eukaryota</taxon>
        <taxon>Viridiplantae</taxon>
        <taxon>Chlorophyta</taxon>
        <taxon>core chlorophytes</taxon>
        <taxon>Chlorodendrophyceae</taxon>
        <taxon>Chlorodendrales</taxon>
        <taxon>Chlorodendraceae</taxon>
        <taxon>Tetraselmis</taxon>
    </lineage>
</organism>
<dbReference type="EMBL" id="GBEZ01014262">
    <property type="protein sequence ID" value="JAC71801.1"/>
    <property type="molecule type" value="Transcribed_RNA"/>
</dbReference>